<dbReference type="EMBL" id="CP088100">
    <property type="protein sequence ID" value="UFW91029.1"/>
    <property type="molecule type" value="Genomic_DNA"/>
</dbReference>
<accession>A0ABY3R007</accession>
<dbReference type="RefSeq" id="WP_231145037.1">
    <property type="nucleotide sequence ID" value="NZ_CP088100.1"/>
</dbReference>
<gene>
    <name evidence="1" type="ORF">BjapCC829_21820</name>
</gene>
<dbReference type="Proteomes" id="UP001430990">
    <property type="component" value="Chromosome"/>
</dbReference>
<proteinExistence type="predicted"/>
<keyword evidence="2" id="KW-1185">Reference proteome</keyword>
<sequence>MSANLKFFILSERPAFQGWKYFWAKNVKGFNSDLHCARCLIGSYIKPIGTRAPVNTEVDLAGHAVGDLIYVCGVAQPYRWANNFHMACRVTGAADDVAAGPMAGGDTVMLRGATRVEFDGSTAERSFAGRGKDFLTCRNFQFGAELAAGRFNCI</sequence>
<organism evidence="1 2">
    <name type="scientific">Bradyrhizobium barranii</name>
    <dbReference type="NCBI Taxonomy" id="2992140"/>
    <lineage>
        <taxon>Bacteria</taxon>
        <taxon>Pseudomonadati</taxon>
        <taxon>Pseudomonadota</taxon>
        <taxon>Alphaproteobacteria</taxon>
        <taxon>Hyphomicrobiales</taxon>
        <taxon>Nitrobacteraceae</taxon>
        <taxon>Bradyrhizobium</taxon>
    </lineage>
</organism>
<reference evidence="1" key="1">
    <citation type="submission" date="2021-11" db="EMBL/GenBank/DDBJ databases">
        <title>Australian commercial rhizobial inoculants.</title>
        <authorList>
            <person name="Kohlmeier M.G."/>
            <person name="O'Hara G.W."/>
            <person name="Colombi E."/>
            <person name="Ramsay J.P."/>
            <person name="Terpolilli J."/>
        </authorList>
    </citation>
    <scope>NUCLEOTIDE SEQUENCE</scope>
    <source>
        <strain evidence="1">CC829</strain>
    </source>
</reference>
<evidence type="ECO:0000313" key="1">
    <source>
        <dbReference type="EMBL" id="UFW91029.1"/>
    </source>
</evidence>
<name>A0ABY3R007_9BRAD</name>
<evidence type="ECO:0000313" key="2">
    <source>
        <dbReference type="Proteomes" id="UP001430990"/>
    </source>
</evidence>
<protein>
    <submittedName>
        <fullName evidence="1">Uncharacterized protein</fullName>
    </submittedName>
</protein>